<feature type="region of interest" description="Disordered" evidence="1">
    <location>
        <begin position="170"/>
        <end position="209"/>
    </location>
</feature>
<dbReference type="Proteomes" id="UP000245207">
    <property type="component" value="Unassembled WGS sequence"/>
</dbReference>
<dbReference type="EMBL" id="PKPP01004778">
    <property type="protein sequence ID" value="PWA62813.1"/>
    <property type="molecule type" value="Genomic_DNA"/>
</dbReference>
<feature type="region of interest" description="Disordered" evidence="1">
    <location>
        <begin position="139"/>
        <end position="158"/>
    </location>
</feature>
<organism evidence="2 3">
    <name type="scientific">Artemisia annua</name>
    <name type="common">Sweet wormwood</name>
    <dbReference type="NCBI Taxonomy" id="35608"/>
    <lineage>
        <taxon>Eukaryota</taxon>
        <taxon>Viridiplantae</taxon>
        <taxon>Streptophyta</taxon>
        <taxon>Embryophyta</taxon>
        <taxon>Tracheophyta</taxon>
        <taxon>Spermatophyta</taxon>
        <taxon>Magnoliopsida</taxon>
        <taxon>eudicotyledons</taxon>
        <taxon>Gunneridae</taxon>
        <taxon>Pentapetalae</taxon>
        <taxon>asterids</taxon>
        <taxon>campanulids</taxon>
        <taxon>Asterales</taxon>
        <taxon>Asteraceae</taxon>
        <taxon>Asteroideae</taxon>
        <taxon>Anthemideae</taxon>
        <taxon>Artemisiinae</taxon>
        <taxon>Artemisia</taxon>
    </lineage>
</organism>
<feature type="compositionally biased region" description="Polar residues" evidence="1">
    <location>
        <begin position="142"/>
        <end position="158"/>
    </location>
</feature>
<gene>
    <name evidence="2" type="ORF">CTI12_AA360430</name>
</gene>
<evidence type="ECO:0000313" key="3">
    <source>
        <dbReference type="Proteomes" id="UP000245207"/>
    </source>
</evidence>
<dbReference type="PANTHER" id="PTHR10492">
    <property type="match status" value="1"/>
</dbReference>
<sequence>MVSSIYPNIEQNIGRKEYFENKAILVPTNEEVDLINDHMLNKIAEKEKIYYSSDTVCPTEINNSFDESSFFILDFLGLHCLYHSPGCTSGLWIEIWLLRGSLGYALTMKAGFLDSGGGERKKKKKDDDLNVSSLDYVDKSDANGTSRSNEVTKGSSASLADQTSLLDGYDVNEKRDMSKVTMRRPRPGRGKDTSIVQQGNPINTSPPSNEHVIKTMNMMEPIVTDWTDDDGDVNLSTRVDGGAVPASISKSGPSEVGNKYDITHAATNVPSGSSSQPDVVINEASVGGHEQTCVDGGKTQRSRSGLVHFICFFAQC</sequence>
<proteinExistence type="predicted"/>
<protein>
    <recommendedName>
        <fullName evidence="4">ATP-dependent DNA helicase</fullName>
    </recommendedName>
</protein>
<evidence type="ECO:0000256" key="1">
    <source>
        <dbReference type="SAM" id="MobiDB-lite"/>
    </source>
</evidence>
<keyword evidence="3" id="KW-1185">Reference proteome</keyword>
<accession>A0A2U1MNH4</accession>
<comment type="caution">
    <text evidence="2">The sequence shown here is derived from an EMBL/GenBank/DDBJ whole genome shotgun (WGS) entry which is preliminary data.</text>
</comment>
<dbReference type="PANTHER" id="PTHR10492:SF97">
    <property type="entry name" value="ATP-DEPENDENT DNA HELICASE"/>
    <property type="match status" value="1"/>
</dbReference>
<name>A0A2U1MNH4_ARTAN</name>
<dbReference type="OrthoDB" id="2423025at2759"/>
<evidence type="ECO:0000313" key="2">
    <source>
        <dbReference type="EMBL" id="PWA62813.1"/>
    </source>
</evidence>
<dbReference type="AlphaFoldDB" id="A0A2U1MNH4"/>
<reference evidence="2 3" key="1">
    <citation type="journal article" date="2018" name="Mol. Plant">
        <title>The genome of Artemisia annua provides insight into the evolution of Asteraceae family and artemisinin biosynthesis.</title>
        <authorList>
            <person name="Shen Q."/>
            <person name="Zhang L."/>
            <person name="Liao Z."/>
            <person name="Wang S."/>
            <person name="Yan T."/>
            <person name="Shi P."/>
            <person name="Liu M."/>
            <person name="Fu X."/>
            <person name="Pan Q."/>
            <person name="Wang Y."/>
            <person name="Lv Z."/>
            <person name="Lu X."/>
            <person name="Zhang F."/>
            <person name="Jiang W."/>
            <person name="Ma Y."/>
            <person name="Chen M."/>
            <person name="Hao X."/>
            <person name="Li L."/>
            <person name="Tang Y."/>
            <person name="Lv G."/>
            <person name="Zhou Y."/>
            <person name="Sun X."/>
            <person name="Brodelius P.E."/>
            <person name="Rose J.K.C."/>
            <person name="Tang K."/>
        </authorList>
    </citation>
    <scope>NUCLEOTIDE SEQUENCE [LARGE SCALE GENOMIC DNA]</scope>
    <source>
        <strain evidence="3">cv. Huhao1</strain>
        <tissue evidence="2">Leaf</tissue>
    </source>
</reference>
<feature type="compositionally biased region" description="Polar residues" evidence="1">
    <location>
        <begin position="194"/>
        <end position="208"/>
    </location>
</feature>
<evidence type="ECO:0008006" key="4">
    <source>
        <dbReference type="Google" id="ProtNLM"/>
    </source>
</evidence>